<dbReference type="SUPFAM" id="SSF53800">
    <property type="entry name" value="Chelatase"/>
    <property type="match status" value="1"/>
</dbReference>
<evidence type="ECO:0000256" key="1">
    <source>
        <dbReference type="SAM" id="SignalP"/>
    </source>
</evidence>
<feature type="chain" id="PRO_5047065963" evidence="1">
    <location>
        <begin position="23"/>
        <end position="562"/>
    </location>
</feature>
<keyword evidence="1" id="KW-0732">Signal</keyword>
<evidence type="ECO:0000313" key="2">
    <source>
        <dbReference type="EMBL" id="MFA9461683.1"/>
    </source>
</evidence>
<keyword evidence="3" id="KW-1185">Reference proteome</keyword>
<proteinExistence type="predicted"/>
<organism evidence="2 3">
    <name type="scientific">Thiohalorhabdus methylotrophus</name>
    <dbReference type="NCBI Taxonomy" id="3242694"/>
    <lineage>
        <taxon>Bacteria</taxon>
        <taxon>Pseudomonadati</taxon>
        <taxon>Pseudomonadota</taxon>
        <taxon>Gammaproteobacteria</taxon>
        <taxon>Thiohalorhabdales</taxon>
        <taxon>Thiohalorhabdaceae</taxon>
        <taxon>Thiohalorhabdus</taxon>
    </lineage>
</organism>
<comment type="caution">
    <text evidence="2">The sequence shown here is derived from an EMBL/GenBank/DDBJ whole genome shotgun (WGS) entry which is preliminary data.</text>
</comment>
<name>A0ABV4TWH4_9GAMM</name>
<evidence type="ECO:0000313" key="3">
    <source>
        <dbReference type="Proteomes" id="UP001575181"/>
    </source>
</evidence>
<gene>
    <name evidence="2" type="ORF">ACERLL_12710</name>
</gene>
<dbReference type="RefSeq" id="WP_373656466.1">
    <property type="nucleotide sequence ID" value="NZ_JBGUAW010000008.1"/>
</dbReference>
<accession>A0ABV4TWH4</accession>
<feature type="signal peptide" evidence="1">
    <location>
        <begin position="1"/>
        <end position="22"/>
    </location>
</feature>
<dbReference type="Proteomes" id="UP001575181">
    <property type="component" value="Unassembled WGS sequence"/>
</dbReference>
<dbReference type="EMBL" id="JBGUAW010000008">
    <property type="protein sequence ID" value="MFA9461683.1"/>
    <property type="molecule type" value="Genomic_DNA"/>
</dbReference>
<reference evidence="2 3" key="1">
    <citation type="submission" date="2024-08" db="EMBL/GenBank/DDBJ databases">
        <title>Whole-genome sequencing of halo(alkali)philic microorganisms from hypersaline lakes.</title>
        <authorList>
            <person name="Sorokin D.Y."/>
            <person name="Merkel A.Y."/>
            <person name="Messina E."/>
            <person name="Yakimov M."/>
        </authorList>
    </citation>
    <scope>NUCLEOTIDE SEQUENCE [LARGE SCALE GENOMIC DNA]</scope>
    <source>
        <strain evidence="2 3">Cl-TMA</strain>
    </source>
</reference>
<sequence>MIRAIWVLALLVAPGFSSTTLAGEAAHGFVLAVPDRGFLGNEQARRVFDKLSERHPARLLFVTDDRTGDMLASDVEDLRKQVSAVTVLPLFLSEGSPAFDTLEVVMAGLKADTVDRGRVFGRSYLAVEVLADRLRNVRSPADKHLVVAGYGAGDKASCGAMREGLARLARQAARGFGFASVTAEVWPAHGKAGDTRCAGATVRGLRQGPEPKVLAPFHLGPKYDSRMNVTASWQRRMGDKGRVLSGLLPHDAVATWALREANRHLPLAADDIGVLFHAHGADYHWNERMRRAAAGLAEDYRLDFAFSMADQRTIEPAVERLEAKGARLILLVRVFGRETSFRDTIRRMLGRDIEGTGGVAAAGGMVGHGGSSGPPPKRIRTTAQALTVGGLGAHPLFARALLDRAQAHSSDPERESVILVAHGVGQDKANKAWLETLERLAERMRAHGGDAFRHIRVATWREDWSEKRQAAVGRVRELVRQAAADGGRAIVVPARTTGTGHAEEFLKGLELELGKGFVPHPLFEDWLREQVAAGLETYREALGGRLTSALRKAAKAAQGSGR</sequence>
<dbReference type="Gene3D" id="3.40.50.1400">
    <property type="match status" value="2"/>
</dbReference>
<protein>
    <submittedName>
        <fullName evidence="2">Cobalamin biosynthesis protein CbiX</fullName>
    </submittedName>
</protein>